<dbReference type="Proteomes" id="UP001358586">
    <property type="component" value="Chromosome 11"/>
</dbReference>
<keyword evidence="6" id="KW-0812">Transmembrane</keyword>
<name>A0ABR0N588_GOSAR</name>
<keyword evidence="6" id="KW-0472">Membrane</keyword>
<evidence type="ECO:0000256" key="5">
    <source>
        <dbReference type="SAM" id="Coils"/>
    </source>
</evidence>
<evidence type="ECO:0000256" key="6">
    <source>
        <dbReference type="SAM" id="Phobius"/>
    </source>
</evidence>
<gene>
    <name evidence="8" type="ORF">PVK06_040355</name>
</gene>
<evidence type="ECO:0000256" key="2">
    <source>
        <dbReference type="ARBA" id="ARBA00022771"/>
    </source>
</evidence>
<evidence type="ECO:0000256" key="3">
    <source>
        <dbReference type="ARBA" id="ARBA00022833"/>
    </source>
</evidence>
<dbReference type="PANTHER" id="PTHR33248">
    <property type="entry name" value="ZINC ION-BINDING PROTEIN"/>
    <property type="match status" value="1"/>
</dbReference>
<feature type="coiled-coil region" evidence="5">
    <location>
        <begin position="69"/>
        <end position="96"/>
    </location>
</feature>
<feature type="transmembrane region" description="Helical" evidence="6">
    <location>
        <begin position="153"/>
        <end position="175"/>
    </location>
</feature>
<protein>
    <recommendedName>
        <fullName evidence="7">GRF-type domain-containing protein</fullName>
    </recommendedName>
</protein>
<feature type="domain" description="GRF-type" evidence="7">
    <location>
        <begin position="26"/>
        <end position="67"/>
    </location>
</feature>
<keyword evidence="2 4" id="KW-0863">Zinc-finger</keyword>
<evidence type="ECO:0000313" key="8">
    <source>
        <dbReference type="EMBL" id="KAK5785739.1"/>
    </source>
</evidence>
<proteinExistence type="predicted"/>
<keyword evidence="1" id="KW-0479">Metal-binding</keyword>
<organism evidence="8 9">
    <name type="scientific">Gossypium arboreum</name>
    <name type="common">Tree cotton</name>
    <name type="synonym">Gossypium nanking</name>
    <dbReference type="NCBI Taxonomy" id="29729"/>
    <lineage>
        <taxon>Eukaryota</taxon>
        <taxon>Viridiplantae</taxon>
        <taxon>Streptophyta</taxon>
        <taxon>Embryophyta</taxon>
        <taxon>Tracheophyta</taxon>
        <taxon>Spermatophyta</taxon>
        <taxon>Magnoliopsida</taxon>
        <taxon>eudicotyledons</taxon>
        <taxon>Gunneridae</taxon>
        <taxon>Pentapetalae</taxon>
        <taxon>rosids</taxon>
        <taxon>malvids</taxon>
        <taxon>Malvales</taxon>
        <taxon>Malvaceae</taxon>
        <taxon>Malvoideae</taxon>
        <taxon>Gossypium</taxon>
    </lineage>
</organism>
<keyword evidence="5" id="KW-0175">Coiled coil</keyword>
<evidence type="ECO:0000259" key="7">
    <source>
        <dbReference type="PROSITE" id="PS51999"/>
    </source>
</evidence>
<sequence>MEKLPYVKLVSSLQREFVYDKEKRRCFCNKLAPRETSWNGFNPDRRYYGCLDFRVGGCKFFKWYDDKLCNRANEVIHELRDSKRKLAKENTRLRKQIMKCGSGEMSENGSVQNVRKDNQTKEVNHDVVDNIEINTKINNLKQKSKSLKKEKEFYKKMFICSVLLILFVTLFRHVII</sequence>
<evidence type="ECO:0000313" key="9">
    <source>
        <dbReference type="Proteomes" id="UP001358586"/>
    </source>
</evidence>
<comment type="caution">
    <text evidence="8">The sequence shown here is derived from an EMBL/GenBank/DDBJ whole genome shotgun (WGS) entry which is preliminary data.</text>
</comment>
<dbReference type="EMBL" id="JARKNE010000011">
    <property type="protein sequence ID" value="KAK5785739.1"/>
    <property type="molecule type" value="Genomic_DNA"/>
</dbReference>
<dbReference type="PROSITE" id="PS51999">
    <property type="entry name" value="ZF_GRF"/>
    <property type="match status" value="1"/>
</dbReference>
<keyword evidence="6" id="KW-1133">Transmembrane helix</keyword>
<reference evidence="8 9" key="1">
    <citation type="submission" date="2023-03" db="EMBL/GenBank/DDBJ databases">
        <title>WGS of Gossypium arboreum.</title>
        <authorList>
            <person name="Yu D."/>
        </authorList>
    </citation>
    <scope>NUCLEOTIDE SEQUENCE [LARGE SCALE GENOMIC DNA]</scope>
    <source>
        <tissue evidence="8">Leaf</tissue>
    </source>
</reference>
<keyword evidence="9" id="KW-1185">Reference proteome</keyword>
<dbReference type="InterPro" id="IPR010666">
    <property type="entry name" value="Znf_GRF"/>
</dbReference>
<accession>A0ABR0N588</accession>
<evidence type="ECO:0000256" key="4">
    <source>
        <dbReference type="PROSITE-ProRule" id="PRU01343"/>
    </source>
</evidence>
<feature type="coiled-coil region" evidence="5">
    <location>
        <begin position="130"/>
        <end position="157"/>
    </location>
</feature>
<evidence type="ECO:0000256" key="1">
    <source>
        <dbReference type="ARBA" id="ARBA00022723"/>
    </source>
</evidence>
<keyword evidence="3" id="KW-0862">Zinc</keyword>